<dbReference type="EMBL" id="UGGU01000003">
    <property type="protein sequence ID" value="STO31495.1"/>
    <property type="molecule type" value="Genomic_DNA"/>
</dbReference>
<dbReference type="OrthoDB" id="7328659at2"/>
<organism evidence="1 2">
    <name type="scientific">Fusobacterium necrogenes</name>
    <dbReference type="NCBI Taxonomy" id="858"/>
    <lineage>
        <taxon>Bacteria</taxon>
        <taxon>Fusobacteriati</taxon>
        <taxon>Fusobacteriota</taxon>
        <taxon>Fusobacteriia</taxon>
        <taxon>Fusobacteriales</taxon>
        <taxon>Fusobacteriaceae</taxon>
        <taxon>Fusobacterium</taxon>
    </lineage>
</organism>
<dbReference type="Proteomes" id="UP000255328">
    <property type="component" value="Unassembled WGS sequence"/>
</dbReference>
<name>A0A377GX26_9FUSO</name>
<accession>A0A377GX26</accession>
<protein>
    <submittedName>
        <fullName evidence="1">Alpha/beta hydrolase family</fullName>
    </submittedName>
</protein>
<dbReference type="GO" id="GO:0016020">
    <property type="term" value="C:membrane"/>
    <property type="evidence" value="ECO:0007669"/>
    <property type="project" value="InterPro"/>
</dbReference>
<proteinExistence type="predicted"/>
<gene>
    <name evidence="1" type="ORF">NCTC10723_00946</name>
</gene>
<dbReference type="PANTHER" id="PTHR30035:SF1">
    <property type="entry name" value="AB HYDROLASE-1 DOMAIN-CONTAINING PROTEIN"/>
    <property type="match status" value="1"/>
</dbReference>
<reference evidence="1 2" key="1">
    <citation type="submission" date="2018-06" db="EMBL/GenBank/DDBJ databases">
        <authorList>
            <consortium name="Pathogen Informatics"/>
            <person name="Doyle S."/>
        </authorList>
    </citation>
    <scope>NUCLEOTIDE SEQUENCE [LARGE SCALE GENOMIC DNA]</scope>
    <source>
        <strain evidence="1 2">NCTC10723</strain>
    </source>
</reference>
<evidence type="ECO:0000313" key="2">
    <source>
        <dbReference type="Proteomes" id="UP000255328"/>
    </source>
</evidence>
<dbReference type="AlphaFoldDB" id="A0A377GX26"/>
<dbReference type="PANTHER" id="PTHR30035">
    <property type="entry name" value="LIPOPROTEIN VACJ-RELATED"/>
    <property type="match status" value="1"/>
</dbReference>
<sequence>MKKYLFVIFLFFSFLTFAEYNYPIKNPNMATILGSSTLMIEGVSKEVPVKEYKIKLSQKKDIPEHFWYNEGFKFSLVSQNKKAPLVFLLAGTGSAHNSIRMEYFQRIFYDAGYHVVSISSPMNSNFVINASTSKMPGMIVEDSEDIYKVMKEINKKISDKVEVSDYYLVGYSLGGTEAGILSWIDEREKDFNFKRVFMINPAVDLYKSAQKLDKYMYFPEEERAEKISQMIENIIDTVVSNTLPEYSSVDVETIYKIFSQKQLSDKEMEQLIGGAFRLTSIDLNYIVDVLNNRGVYVKEPVGKFTPMFENFKKINFATFEEYIERLALPYYQEKLGKELELEDLLIKARLNYIEDYLKNTPKIMAVTNADELILDSEDIEFLKATFNDRLIIYPYGGHCGNMFFTPNVKVMLDFLEKGDVEYENK</sequence>
<dbReference type="InterPro" id="IPR007428">
    <property type="entry name" value="MlaA"/>
</dbReference>
<dbReference type="RefSeq" id="WP_115269859.1">
    <property type="nucleotide sequence ID" value="NZ_CASFEE010000022.1"/>
</dbReference>
<dbReference type="SUPFAM" id="SSF53474">
    <property type="entry name" value="alpha/beta-Hydrolases"/>
    <property type="match status" value="1"/>
</dbReference>
<dbReference type="InterPro" id="IPR029058">
    <property type="entry name" value="AB_hydrolase_fold"/>
</dbReference>
<keyword evidence="1" id="KW-0378">Hydrolase</keyword>
<dbReference type="GO" id="GO:0016787">
    <property type="term" value="F:hydrolase activity"/>
    <property type="evidence" value="ECO:0007669"/>
    <property type="project" value="UniProtKB-KW"/>
</dbReference>
<keyword evidence="2" id="KW-1185">Reference proteome</keyword>
<dbReference type="Gene3D" id="3.40.50.1820">
    <property type="entry name" value="alpha/beta hydrolase"/>
    <property type="match status" value="1"/>
</dbReference>
<evidence type="ECO:0000313" key="1">
    <source>
        <dbReference type="EMBL" id="STO31495.1"/>
    </source>
</evidence>